<sequence>MIKSNSYSPESQENQLLEVDKPRDEVSLYSNNTSTSITPVVSDQETRLNSWSPSFHTFLEQPPATFPVRVLIGGIIFSSAFVLWAWLGQVEDVGQAKGKLVPEGKTYKVQPIEVGQAVQVLVEEGQPVKAGDILVKLDAKVAQQEVNRLKATLQLSQQELLQKQALKNRILSEAKTNEAIASANLLAQQQAIAISQEKTLTTRQLLEQQQAEALAYQDRQAKMQPLSGMAQQRLDQLYAEMKAHQQRMKRLTPLADRGAVSQEYIFQAEQALRDTQQRITQSQLQEMTNASEQVFQANQSLRDLEAKITQNKGELATNLEEIKQLQAELTQKRAEREQIRLETQQKVQQLDLEIIQLESKIAETKNLLATARTKLAQFNLKAPVDGTVLTLNLQNTGEVVQPGDTVIEIAPEGANLMLSATLPNQEAGFVTKGMPVKIKLDAYPYQDYGVINGTVESVSADAKSDEKLGEIYQLDIALDKNYIKDRGKQIEFKAGQTATADIIIRHRRIADILIDPIRQLQKDGVKL</sequence>
<dbReference type="eggNOG" id="COG0845">
    <property type="taxonomic scope" value="Bacteria"/>
</dbReference>
<feature type="transmembrane region" description="Helical" evidence="7">
    <location>
        <begin position="66"/>
        <end position="87"/>
    </location>
</feature>
<dbReference type="STRING" id="111780.Sta7437_1392"/>
<dbReference type="Gene3D" id="2.40.50.100">
    <property type="match status" value="1"/>
</dbReference>
<accession>K9XSA0</accession>
<dbReference type="Gene3D" id="2.40.30.170">
    <property type="match status" value="1"/>
</dbReference>
<dbReference type="SUPFAM" id="SSF111369">
    <property type="entry name" value="HlyD-like secretion proteins"/>
    <property type="match status" value="1"/>
</dbReference>
<dbReference type="RefSeq" id="WP_015192631.1">
    <property type="nucleotide sequence ID" value="NC_019748.1"/>
</dbReference>
<dbReference type="Proteomes" id="UP000010473">
    <property type="component" value="Chromosome"/>
</dbReference>
<gene>
    <name evidence="9" type="ordered locus">Sta7437_1392</name>
</gene>
<comment type="similarity">
    <text evidence="2">Belongs to the membrane fusion protein (MFP) (TC 8.A.1) family.</text>
</comment>
<evidence type="ECO:0000256" key="3">
    <source>
        <dbReference type="ARBA" id="ARBA00022692"/>
    </source>
</evidence>
<dbReference type="OrthoDB" id="9775513at2"/>
<reference evidence="10" key="1">
    <citation type="journal article" date="2013" name="Proc. Natl. Acad. Sci. U.S.A.">
        <title>Improving the coverage of the cyanobacterial phylum using diversity-driven genome sequencing.</title>
        <authorList>
            <person name="Shih P.M."/>
            <person name="Wu D."/>
            <person name="Latifi A."/>
            <person name="Axen S.D."/>
            <person name="Fewer D.P."/>
            <person name="Talla E."/>
            <person name="Calteau A."/>
            <person name="Cai F."/>
            <person name="Tandeau de Marsac N."/>
            <person name="Rippka R."/>
            <person name="Herdman M."/>
            <person name="Sivonen K."/>
            <person name="Coursin T."/>
            <person name="Laurent T."/>
            <person name="Goodwin L."/>
            <person name="Nolan M."/>
            <person name="Davenport K.W."/>
            <person name="Han C.S."/>
            <person name="Rubin E.M."/>
            <person name="Eisen J.A."/>
            <person name="Woyke T."/>
            <person name="Gugger M."/>
            <person name="Kerfeld C.A."/>
        </authorList>
    </citation>
    <scope>NUCLEOTIDE SEQUENCE [LARGE SCALE GENOMIC DNA]</scope>
    <source>
        <strain evidence="10">ATCC 29371 / PCC 7437</strain>
    </source>
</reference>
<evidence type="ECO:0000256" key="1">
    <source>
        <dbReference type="ARBA" id="ARBA00004167"/>
    </source>
</evidence>
<dbReference type="InterPro" id="IPR058982">
    <property type="entry name" value="Beta-barrel_AprE"/>
</dbReference>
<evidence type="ECO:0000256" key="7">
    <source>
        <dbReference type="SAM" id="Phobius"/>
    </source>
</evidence>
<dbReference type="KEGG" id="scs:Sta7437_1392"/>
<evidence type="ECO:0000256" key="5">
    <source>
        <dbReference type="ARBA" id="ARBA00023136"/>
    </source>
</evidence>
<dbReference type="EMBL" id="CP003653">
    <property type="protein sequence ID" value="AFZ34959.1"/>
    <property type="molecule type" value="Genomic_DNA"/>
</dbReference>
<evidence type="ECO:0000259" key="8">
    <source>
        <dbReference type="Pfam" id="PF26002"/>
    </source>
</evidence>
<protein>
    <submittedName>
        <fullName evidence="9">Secretion protein HlyD family protein</fullName>
    </submittedName>
</protein>
<evidence type="ECO:0000256" key="4">
    <source>
        <dbReference type="ARBA" id="ARBA00022989"/>
    </source>
</evidence>
<dbReference type="HOGENOM" id="CLU_023976_0_1_3"/>
<keyword evidence="10" id="KW-1185">Reference proteome</keyword>
<dbReference type="GO" id="GO:0016020">
    <property type="term" value="C:membrane"/>
    <property type="evidence" value="ECO:0007669"/>
    <property type="project" value="UniProtKB-SubCell"/>
</dbReference>
<dbReference type="PANTHER" id="PTHR30386:SF26">
    <property type="entry name" value="TRANSPORT PROTEIN COMB"/>
    <property type="match status" value="1"/>
</dbReference>
<keyword evidence="3 7" id="KW-0812">Transmembrane</keyword>
<evidence type="ECO:0000313" key="9">
    <source>
        <dbReference type="EMBL" id="AFZ34959.1"/>
    </source>
</evidence>
<comment type="subcellular location">
    <subcellularLocation>
        <location evidence="1">Membrane</location>
        <topology evidence="1">Single-pass membrane protein</topology>
    </subcellularLocation>
</comment>
<evidence type="ECO:0000313" key="10">
    <source>
        <dbReference type="Proteomes" id="UP000010473"/>
    </source>
</evidence>
<name>K9XSA0_STAC7</name>
<keyword evidence="5 7" id="KW-0472">Membrane</keyword>
<dbReference type="Pfam" id="PF26002">
    <property type="entry name" value="Beta-barrel_AprE"/>
    <property type="match status" value="1"/>
</dbReference>
<evidence type="ECO:0000256" key="2">
    <source>
        <dbReference type="ARBA" id="ARBA00009477"/>
    </source>
</evidence>
<dbReference type="InterPro" id="IPR050739">
    <property type="entry name" value="MFP"/>
</dbReference>
<dbReference type="PRINTS" id="PR01490">
    <property type="entry name" value="RTXTOXIND"/>
</dbReference>
<feature type="coiled-coil region" evidence="6">
    <location>
        <begin position="287"/>
        <end position="374"/>
    </location>
</feature>
<keyword evidence="4 7" id="KW-1133">Transmembrane helix</keyword>
<feature type="domain" description="AprE-like beta-barrel" evidence="8">
    <location>
        <begin position="416"/>
        <end position="503"/>
    </location>
</feature>
<dbReference type="PATRIC" id="fig|111780.3.peg.1450"/>
<dbReference type="AlphaFoldDB" id="K9XSA0"/>
<evidence type="ECO:0000256" key="6">
    <source>
        <dbReference type="SAM" id="Coils"/>
    </source>
</evidence>
<proteinExistence type="inferred from homology"/>
<organism evidence="9 10">
    <name type="scientific">Stanieria cyanosphaera (strain ATCC 29371 / PCC 7437)</name>
    <dbReference type="NCBI Taxonomy" id="111780"/>
    <lineage>
        <taxon>Bacteria</taxon>
        <taxon>Bacillati</taxon>
        <taxon>Cyanobacteriota</taxon>
        <taxon>Cyanophyceae</taxon>
        <taxon>Pleurocapsales</taxon>
        <taxon>Dermocarpellaceae</taxon>
        <taxon>Stanieria</taxon>
    </lineage>
</organism>
<dbReference type="PANTHER" id="PTHR30386">
    <property type="entry name" value="MEMBRANE FUSION SUBUNIT OF EMRAB-TOLC MULTIDRUG EFFLUX PUMP"/>
    <property type="match status" value="1"/>
</dbReference>
<keyword evidence="6" id="KW-0175">Coiled coil</keyword>